<evidence type="ECO:0000313" key="2">
    <source>
        <dbReference type="EMBL" id="QDE31261.1"/>
    </source>
</evidence>
<dbReference type="Proteomes" id="UP000319809">
    <property type="component" value="Chromosome"/>
</dbReference>
<dbReference type="AlphaFoldDB" id="A0A4Y5YEN7"/>
<dbReference type="KEGG" id="spol:FH971_09900"/>
<dbReference type="PROSITE" id="PS51352">
    <property type="entry name" value="THIOREDOXIN_2"/>
    <property type="match status" value="1"/>
</dbReference>
<dbReference type="InterPro" id="IPR000866">
    <property type="entry name" value="AhpC/TSA"/>
</dbReference>
<dbReference type="RefSeq" id="WP_140234183.1">
    <property type="nucleotide sequence ID" value="NZ_CP041036.1"/>
</dbReference>
<dbReference type="GO" id="GO:0016491">
    <property type="term" value="F:oxidoreductase activity"/>
    <property type="evidence" value="ECO:0007669"/>
    <property type="project" value="InterPro"/>
</dbReference>
<dbReference type="Gene3D" id="3.40.30.10">
    <property type="entry name" value="Glutaredoxin"/>
    <property type="match status" value="1"/>
</dbReference>
<evidence type="ECO:0000259" key="1">
    <source>
        <dbReference type="PROSITE" id="PS51352"/>
    </source>
</evidence>
<sequence>MNSSKLVAGQTFPDITLALLGGGEINLTAAPAEGCDWRMVVVYRGKHCPICTQYLSTLNELLPEFKKLGVDVVAVSADPIEKAMAQMELVKPLFDVAYGLSIEQMQKIGVYISNPRSPEETDRPFAEPGLFIINDKKQAQIIDISNVPFSRPELKSMIMGLGFIRNPQNNYPIRGTYK</sequence>
<protein>
    <submittedName>
        <fullName evidence="2">AhpC/TSA family protein</fullName>
    </submittedName>
</protein>
<dbReference type="CDD" id="cd02970">
    <property type="entry name" value="PRX_like2"/>
    <property type="match status" value="1"/>
</dbReference>
<dbReference type="InterPro" id="IPR036249">
    <property type="entry name" value="Thioredoxin-like_sf"/>
</dbReference>
<proteinExistence type="predicted"/>
<feature type="domain" description="Thioredoxin" evidence="1">
    <location>
        <begin position="6"/>
        <end position="163"/>
    </location>
</feature>
<name>A0A4Y5YEN7_9GAMM</name>
<dbReference type="EMBL" id="CP041036">
    <property type="protein sequence ID" value="QDE31261.1"/>
    <property type="molecule type" value="Genomic_DNA"/>
</dbReference>
<dbReference type="Pfam" id="PF00578">
    <property type="entry name" value="AhpC-TSA"/>
    <property type="match status" value="1"/>
</dbReference>
<keyword evidence="3" id="KW-1185">Reference proteome</keyword>
<dbReference type="InterPro" id="IPR013766">
    <property type="entry name" value="Thioredoxin_domain"/>
</dbReference>
<dbReference type="SUPFAM" id="SSF52833">
    <property type="entry name" value="Thioredoxin-like"/>
    <property type="match status" value="1"/>
</dbReference>
<reference evidence="2 3" key="1">
    <citation type="submission" date="2019-06" db="EMBL/GenBank/DDBJ databases">
        <title>The genome of Shewanella sp. SM1901.</title>
        <authorList>
            <person name="Cha Q."/>
        </authorList>
    </citation>
    <scope>NUCLEOTIDE SEQUENCE [LARGE SCALE GENOMIC DNA]</scope>
    <source>
        <strain evidence="2 3">SM1901</strain>
    </source>
</reference>
<gene>
    <name evidence="2" type="ORF">FH971_09900</name>
</gene>
<accession>A0A4Y5YEN7</accession>
<dbReference type="GO" id="GO:0016209">
    <property type="term" value="F:antioxidant activity"/>
    <property type="evidence" value="ECO:0007669"/>
    <property type="project" value="InterPro"/>
</dbReference>
<evidence type="ECO:0000313" key="3">
    <source>
        <dbReference type="Proteomes" id="UP000319809"/>
    </source>
</evidence>
<organism evidence="2 3">
    <name type="scientific">Shewanella polaris</name>
    <dbReference type="NCBI Taxonomy" id="2588449"/>
    <lineage>
        <taxon>Bacteria</taxon>
        <taxon>Pseudomonadati</taxon>
        <taxon>Pseudomonadota</taxon>
        <taxon>Gammaproteobacteria</taxon>
        <taxon>Alteromonadales</taxon>
        <taxon>Shewanellaceae</taxon>
        <taxon>Shewanella</taxon>
    </lineage>
</organism>